<dbReference type="AlphaFoldDB" id="A0A1B7XIB9"/>
<accession>A0A1B7XIB9</accession>
<dbReference type="STRING" id="1560234.SP90_04600"/>
<gene>
    <name evidence="1" type="ORF">SP90_04600</name>
</gene>
<reference evidence="1 2" key="1">
    <citation type="submission" date="2015-01" db="EMBL/GenBank/DDBJ databases">
        <title>Desulfovibrio sp. JC271 draft genome sequence.</title>
        <authorList>
            <person name="Shivani Y."/>
            <person name="Subhash Y."/>
            <person name="Sasikala C."/>
            <person name="Ramana C.V."/>
        </authorList>
    </citation>
    <scope>NUCLEOTIDE SEQUENCE [LARGE SCALE GENOMIC DNA]</scope>
    <source>
        <strain evidence="1 2">JC271</strain>
    </source>
</reference>
<name>A0A1B7XIB9_9BACT</name>
<dbReference type="Proteomes" id="UP000091979">
    <property type="component" value="Unassembled WGS sequence"/>
</dbReference>
<comment type="caution">
    <text evidence="1">The sequence shown here is derived from an EMBL/GenBank/DDBJ whole genome shotgun (WGS) entry which is preliminary data.</text>
</comment>
<dbReference type="EMBL" id="JXMS01000005">
    <property type="protein sequence ID" value="OBQ55239.1"/>
    <property type="molecule type" value="Genomic_DNA"/>
</dbReference>
<evidence type="ECO:0000313" key="2">
    <source>
        <dbReference type="Proteomes" id="UP000091979"/>
    </source>
</evidence>
<dbReference type="InterPro" id="IPR003748">
    <property type="entry name" value="DUF169"/>
</dbReference>
<dbReference type="OrthoDB" id="9779322at2"/>
<dbReference type="PATRIC" id="fig|1560234.3.peg.2872"/>
<dbReference type="RefSeq" id="WP_066853065.1">
    <property type="nucleotide sequence ID" value="NZ_JXMS01000005.1"/>
</dbReference>
<keyword evidence="2" id="KW-1185">Reference proteome</keyword>
<sequence length="273" mass="31293">MKKQNLEQFLERLGLEEEPMGIFFTDEKPLEGFSPKVSELPTREKEKAGLINWEQVFSSFSCTMGHIWRARKKHCAAYFSREQFGCAGAAFWMGFTKPQTETIVQYVSTGIPNWSEGEWYCSSPEELRKIFEYVDPEPVPETYCVIKPISLFEDHERPELVVFFSRPESLCGLHQLATFVSNDPEVVQSPWSAACGSLFAWPMHYTSKGQEKAVIGGWDPSARKFLKNEELTFTIPFSMFEGMIANYERSFLGKKGWETVRKKIARSNSMLGA</sequence>
<protein>
    <recommendedName>
        <fullName evidence="3">DUF169 domain-containing protein</fullName>
    </recommendedName>
</protein>
<evidence type="ECO:0008006" key="3">
    <source>
        <dbReference type="Google" id="ProtNLM"/>
    </source>
</evidence>
<evidence type="ECO:0000313" key="1">
    <source>
        <dbReference type="EMBL" id="OBQ55239.1"/>
    </source>
</evidence>
<dbReference type="Pfam" id="PF02596">
    <property type="entry name" value="DUF169"/>
    <property type="match status" value="1"/>
</dbReference>
<organism evidence="1 2">
    <name type="scientific">Halodesulfovibrio spirochaetisodalis</name>
    <dbReference type="NCBI Taxonomy" id="1560234"/>
    <lineage>
        <taxon>Bacteria</taxon>
        <taxon>Pseudomonadati</taxon>
        <taxon>Thermodesulfobacteriota</taxon>
        <taxon>Desulfovibrionia</taxon>
        <taxon>Desulfovibrionales</taxon>
        <taxon>Desulfovibrionaceae</taxon>
        <taxon>Halodesulfovibrio</taxon>
    </lineage>
</organism>
<proteinExistence type="predicted"/>